<dbReference type="PANTHER" id="PTHR47396">
    <property type="entry name" value="TYPE I RESTRICTION ENZYME ECOKI R PROTEIN"/>
    <property type="match status" value="1"/>
</dbReference>
<evidence type="ECO:0000313" key="4">
    <source>
        <dbReference type="Proteomes" id="UP000886742"/>
    </source>
</evidence>
<dbReference type="GO" id="GO:0016787">
    <property type="term" value="F:hydrolase activity"/>
    <property type="evidence" value="ECO:0007669"/>
    <property type="project" value="InterPro"/>
</dbReference>
<dbReference type="InterPro" id="IPR027417">
    <property type="entry name" value="P-loop_NTPase"/>
</dbReference>
<dbReference type="AlphaFoldDB" id="A0A9D1FGP3"/>
<keyword evidence="3" id="KW-0347">Helicase</keyword>
<dbReference type="Pfam" id="PF08722">
    <property type="entry name" value="Tn7_TnsA-like_N"/>
    <property type="match status" value="1"/>
</dbReference>
<reference evidence="3" key="2">
    <citation type="journal article" date="2021" name="PeerJ">
        <title>Extensive microbial diversity within the chicken gut microbiome revealed by metagenomics and culture.</title>
        <authorList>
            <person name="Gilroy R."/>
            <person name="Ravi A."/>
            <person name="Getino M."/>
            <person name="Pursley I."/>
            <person name="Horton D.L."/>
            <person name="Alikhan N.F."/>
            <person name="Baker D."/>
            <person name="Gharbi K."/>
            <person name="Hall N."/>
            <person name="Watson M."/>
            <person name="Adriaenssens E.M."/>
            <person name="Foster-Nyarko E."/>
            <person name="Jarju S."/>
            <person name="Secka A."/>
            <person name="Antonio M."/>
            <person name="Oren A."/>
            <person name="Chaudhuri R.R."/>
            <person name="La Ragione R."/>
            <person name="Hildebrand F."/>
            <person name="Pallen M.J."/>
        </authorList>
    </citation>
    <scope>NUCLEOTIDE SEQUENCE</scope>
    <source>
        <strain evidence="3">ChiGjej3B3-5194</strain>
    </source>
</reference>
<keyword evidence="3" id="KW-0067">ATP-binding</keyword>
<evidence type="ECO:0000259" key="1">
    <source>
        <dbReference type="Pfam" id="PF04851"/>
    </source>
</evidence>
<dbReference type="InterPro" id="IPR014833">
    <property type="entry name" value="TnsA_N"/>
</dbReference>
<dbReference type="PANTHER" id="PTHR47396:SF1">
    <property type="entry name" value="ATP-DEPENDENT HELICASE IRC3-RELATED"/>
    <property type="match status" value="1"/>
</dbReference>
<dbReference type="InterPro" id="IPR050742">
    <property type="entry name" value="Helicase_Restrict-Modif_Enz"/>
</dbReference>
<organism evidence="3 4">
    <name type="scientific">Candidatus Enterousia intestinigallinarum</name>
    <dbReference type="NCBI Taxonomy" id="2840790"/>
    <lineage>
        <taxon>Bacteria</taxon>
        <taxon>Pseudomonadati</taxon>
        <taxon>Pseudomonadota</taxon>
        <taxon>Alphaproteobacteria</taxon>
        <taxon>Candidatus Enterousia</taxon>
    </lineage>
</organism>
<dbReference type="InterPro" id="IPR006935">
    <property type="entry name" value="Helicase/UvrB_N"/>
</dbReference>
<dbReference type="Pfam" id="PF04851">
    <property type="entry name" value="ResIII"/>
    <property type="match status" value="1"/>
</dbReference>
<dbReference type="GO" id="GO:0005829">
    <property type="term" value="C:cytosol"/>
    <property type="evidence" value="ECO:0007669"/>
    <property type="project" value="TreeGrafter"/>
</dbReference>
<reference evidence="3" key="1">
    <citation type="submission" date="2020-10" db="EMBL/GenBank/DDBJ databases">
        <authorList>
            <person name="Gilroy R."/>
        </authorList>
    </citation>
    <scope>NUCLEOTIDE SEQUENCE</scope>
    <source>
        <strain evidence="3">ChiGjej3B3-5194</strain>
    </source>
</reference>
<dbReference type="Gene3D" id="3.40.50.300">
    <property type="entry name" value="P-loop containing nucleotide triphosphate hydrolases"/>
    <property type="match status" value="2"/>
</dbReference>
<feature type="domain" description="Helicase/UvrB N-terminal" evidence="1">
    <location>
        <begin position="50"/>
        <end position="239"/>
    </location>
</feature>
<sequence length="916" mass="103529">MAQQMTDKTNRLALQMSLRTPQAESLRILADILAQIPLSKTPDNAGALAAINAIETPRKLHIKDFGRDFPSLCFSLATGVGKTRLMGAFIAYMYTELGIKNFFIVAPNLTVYNKLITDFTPNTPKYVFKGVPEFAVKRPLITTGDNYKDGLAASRMYDDVAKINIFNISKINRDKDSKGTPQFKRTSEIFGESYFEYLQSLPDLVLLMDEAHRYRATAGMKVINELNPVLGLELTATAKTTGENAKALKNIIYHYSLANAIQDKYVKKPTIIGRSDFNEYKDKYTAEQQEDIKLSDGFKIHEDTKVDLAVYASEHNRPYVKPFLLIIARDTEHADALKAKIDSDDFNGGAYKGKVLVIHSNQKETELDENVALLLEVEKPTNPIEVVIHVNMLAEGWDVNNLYTIIPLKAARTDILVEQSIGRGLRLPYGAHTGVDAIDRLNIVAHDKFNEIVDTAAKEGFSFQQRIIDEDADAGKKVLVAAPSSLRAMIEQAQIAPDNAAAPVVAPTKEQTQMPLTFANAAEKKAALEINDMLEDMGKIVSSADELKSKEMQTRLVDEYIQREKDKGNMFAEQEAQRLVDAGIFKKTTERFVEHTIDVPKVDIYMAFPTKSVEYKRFDLDLTPFNGLKPIRQQIIRRELLDAKAERVGEAEFVDWKGATEKPIINELMNNQAIPYDIVGTLRFFAEQVTSHIRTYAADEMETRKIVFYNDKVIAHDIFEQMRCNIIEPEMQEIVKVSGGCAQFRSTTLAGNVDDGELDYRVQPKALSRIRNIVFVGFEKSLSSKTKFDSDTERQLSVILESEPSIVRWERILSVESAQDIIRIQYYGEDRNQRRYVPDFIVETTNGKYIVETKAEDQMTAKDVTAKRDAAKRWCAEATKYEQSIGGKPWGYVLIPHTEFVADRSWDKLVAYWTVK</sequence>
<comment type="caution">
    <text evidence="3">The sequence shown here is derived from an EMBL/GenBank/DDBJ whole genome shotgun (WGS) entry which is preliminary data.</text>
</comment>
<dbReference type="Proteomes" id="UP000886742">
    <property type="component" value="Unassembled WGS sequence"/>
</dbReference>
<accession>A0A9D1FGP3</accession>
<dbReference type="GO" id="GO:0004386">
    <property type="term" value="F:helicase activity"/>
    <property type="evidence" value="ECO:0007669"/>
    <property type="project" value="UniProtKB-KW"/>
</dbReference>
<evidence type="ECO:0000259" key="2">
    <source>
        <dbReference type="Pfam" id="PF08722"/>
    </source>
</evidence>
<evidence type="ECO:0000313" key="3">
    <source>
        <dbReference type="EMBL" id="HIS70668.1"/>
    </source>
</evidence>
<gene>
    <name evidence="3" type="ORF">IAD02_01620</name>
</gene>
<keyword evidence="3" id="KW-0378">Hydrolase</keyword>
<dbReference type="GO" id="GO:0003677">
    <property type="term" value="F:DNA binding"/>
    <property type="evidence" value="ECO:0007669"/>
    <property type="project" value="InterPro"/>
</dbReference>
<dbReference type="GO" id="GO:0005524">
    <property type="term" value="F:ATP binding"/>
    <property type="evidence" value="ECO:0007669"/>
    <property type="project" value="InterPro"/>
</dbReference>
<dbReference type="EMBL" id="DVJI01000008">
    <property type="protein sequence ID" value="HIS70668.1"/>
    <property type="molecule type" value="Genomic_DNA"/>
</dbReference>
<protein>
    <submittedName>
        <fullName evidence="3">DEAD/DEAH box helicase family protein</fullName>
    </submittedName>
</protein>
<feature type="domain" description="TnsA endonuclease N-terminal" evidence="2">
    <location>
        <begin position="819"/>
        <end position="877"/>
    </location>
</feature>
<name>A0A9D1FGP3_9PROT</name>
<keyword evidence="3" id="KW-0547">Nucleotide-binding</keyword>
<proteinExistence type="predicted"/>
<dbReference type="SUPFAM" id="SSF52540">
    <property type="entry name" value="P-loop containing nucleoside triphosphate hydrolases"/>
    <property type="match status" value="1"/>
</dbReference>